<accession>A0ABV3PFF0</accession>
<organism evidence="2 3">
    <name type="scientific">Labrys neptuniae</name>
    <dbReference type="NCBI Taxonomy" id="376174"/>
    <lineage>
        <taxon>Bacteria</taxon>
        <taxon>Pseudomonadati</taxon>
        <taxon>Pseudomonadota</taxon>
        <taxon>Alphaproteobacteria</taxon>
        <taxon>Hyphomicrobiales</taxon>
        <taxon>Xanthobacteraceae</taxon>
        <taxon>Labrys</taxon>
    </lineage>
</organism>
<dbReference type="EMBL" id="JBFNQD010000001">
    <property type="protein sequence ID" value="MEW9304347.1"/>
    <property type="molecule type" value="Genomic_DNA"/>
</dbReference>
<name>A0ABV3PFF0_9HYPH</name>
<gene>
    <name evidence="2" type="ORF">ABXS05_02275</name>
</gene>
<feature type="compositionally biased region" description="Basic and acidic residues" evidence="1">
    <location>
        <begin position="178"/>
        <end position="187"/>
    </location>
</feature>
<reference evidence="2 3" key="1">
    <citation type="submission" date="2024-07" db="EMBL/GenBank/DDBJ databases">
        <title>Description of Labrys sedimenti sp. nov., isolated from a diclofenac-degrading enrichment culture.</title>
        <authorList>
            <person name="Tancsics A."/>
            <person name="Csepanyi A."/>
        </authorList>
    </citation>
    <scope>NUCLEOTIDE SEQUENCE [LARGE SCALE GENOMIC DNA]</scope>
    <source>
        <strain evidence="2 3">LMG 23578</strain>
    </source>
</reference>
<dbReference type="RefSeq" id="WP_367622761.1">
    <property type="nucleotide sequence ID" value="NZ_JBFNQD010000001.1"/>
</dbReference>
<evidence type="ECO:0000313" key="2">
    <source>
        <dbReference type="EMBL" id="MEW9304347.1"/>
    </source>
</evidence>
<keyword evidence="3" id="KW-1185">Reference proteome</keyword>
<proteinExistence type="predicted"/>
<evidence type="ECO:0000313" key="3">
    <source>
        <dbReference type="Proteomes" id="UP001555786"/>
    </source>
</evidence>
<comment type="caution">
    <text evidence="2">The sequence shown here is derived from an EMBL/GenBank/DDBJ whole genome shotgun (WGS) entry which is preliminary data.</text>
</comment>
<protein>
    <submittedName>
        <fullName evidence="2">Uncharacterized protein</fullName>
    </submittedName>
</protein>
<feature type="compositionally biased region" description="Basic residues" evidence="1">
    <location>
        <begin position="168"/>
        <end position="177"/>
    </location>
</feature>
<sequence length="237" mass="26061">MGIFEGRQHFTKMPEERLIVRRWSDSLSMCGCRGVPIHVMLLEEWILFGESPRENIEIDDGICGGGLRTGRGQCIGARELGLCGDPVDSQHELVRLTSWPEREGIGDPGIVVDAGAGKACGVFRRRDPFGRNRLLATDRRDFETLQMPAANGIGMAVSRRQPDAIRKVRSGSGRRRKQEQADKEHAAHWTTSRETAVLAAKIGMPVNGRRWSALKNLERQAGNFGCGKRSGAAANTG</sequence>
<feature type="region of interest" description="Disordered" evidence="1">
    <location>
        <begin position="168"/>
        <end position="191"/>
    </location>
</feature>
<evidence type="ECO:0000256" key="1">
    <source>
        <dbReference type="SAM" id="MobiDB-lite"/>
    </source>
</evidence>
<dbReference type="Proteomes" id="UP001555786">
    <property type="component" value="Unassembled WGS sequence"/>
</dbReference>